<dbReference type="AlphaFoldDB" id="G0ND90"/>
<keyword evidence="2" id="KW-1185">Reference proteome</keyword>
<gene>
    <name evidence="1" type="ORF">CAEBREN_09438</name>
</gene>
<proteinExistence type="predicted"/>
<evidence type="ECO:0000313" key="1">
    <source>
        <dbReference type="EMBL" id="EGT58188.1"/>
    </source>
</evidence>
<organism evidence="2">
    <name type="scientific">Caenorhabditis brenneri</name>
    <name type="common">Nematode worm</name>
    <dbReference type="NCBI Taxonomy" id="135651"/>
    <lineage>
        <taxon>Eukaryota</taxon>
        <taxon>Metazoa</taxon>
        <taxon>Ecdysozoa</taxon>
        <taxon>Nematoda</taxon>
        <taxon>Chromadorea</taxon>
        <taxon>Rhabditida</taxon>
        <taxon>Rhabditina</taxon>
        <taxon>Rhabditomorpha</taxon>
        <taxon>Rhabditoidea</taxon>
        <taxon>Rhabditidae</taxon>
        <taxon>Peloderinae</taxon>
        <taxon>Caenorhabditis</taxon>
    </lineage>
</organism>
<protein>
    <submittedName>
        <fullName evidence="1">Uncharacterized protein</fullName>
    </submittedName>
</protein>
<evidence type="ECO:0000313" key="2">
    <source>
        <dbReference type="Proteomes" id="UP000008068"/>
    </source>
</evidence>
<dbReference type="InParanoid" id="G0ND90"/>
<dbReference type="Proteomes" id="UP000008068">
    <property type="component" value="Unassembled WGS sequence"/>
</dbReference>
<sequence>MDLCLKKDVQTRRESVRSFGALEEVVAKDRIYRCVIKGLYRCNLSLDAAFIWQMEDLQLRRNFWSFTGRTSESTKATMELFYTQWKK</sequence>
<name>G0ND90_CAEBE</name>
<reference evidence="2" key="1">
    <citation type="submission" date="2011-07" db="EMBL/GenBank/DDBJ databases">
        <authorList>
            <consortium name="Caenorhabditis brenneri Sequencing and Analysis Consortium"/>
            <person name="Wilson R.K."/>
        </authorList>
    </citation>
    <scope>NUCLEOTIDE SEQUENCE [LARGE SCALE GENOMIC DNA]</scope>
    <source>
        <strain evidence="2">PB2801</strain>
    </source>
</reference>
<dbReference type="EMBL" id="GL379866">
    <property type="protein sequence ID" value="EGT58188.1"/>
    <property type="molecule type" value="Genomic_DNA"/>
</dbReference>
<dbReference type="HOGENOM" id="CLU_2485327_0_0_1"/>
<accession>G0ND90</accession>